<comment type="catalytic activity">
    <reaction evidence="11">
        <text>Couples ATP hydrolysis with the unwinding of duplex DNA by translocating in the 3'-5' direction.</text>
        <dbReference type="EC" id="5.6.2.4"/>
    </reaction>
</comment>
<dbReference type="EC" id="5.6.2.4" evidence="12"/>
<name>A0ABD5X359_9EURY</name>
<organism evidence="18 19">
    <name type="scientific">Halovenus rubra</name>
    <dbReference type="NCBI Taxonomy" id="869890"/>
    <lineage>
        <taxon>Archaea</taxon>
        <taxon>Methanobacteriati</taxon>
        <taxon>Methanobacteriota</taxon>
        <taxon>Stenosarchaea group</taxon>
        <taxon>Halobacteria</taxon>
        <taxon>Halobacteriales</taxon>
        <taxon>Haloarculaceae</taxon>
        <taxon>Halovenus</taxon>
    </lineage>
</organism>
<dbReference type="PROSITE" id="PS51217">
    <property type="entry name" value="UVRD_HELICASE_CTER"/>
    <property type="match status" value="1"/>
</dbReference>
<dbReference type="Pfam" id="PF00580">
    <property type="entry name" value="UvrD-helicase"/>
    <property type="match status" value="1"/>
</dbReference>
<keyword evidence="9" id="KW-0234">DNA repair</keyword>
<feature type="domain" description="UvrD-like helicase ATP-binding" evidence="16">
    <location>
        <begin position="20"/>
        <end position="506"/>
    </location>
</feature>
<dbReference type="AlphaFoldDB" id="A0ABD5X359"/>
<dbReference type="PANTHER" id="PTHR11070">
    <property type="entry name" value="UVRD / RECB / PCRA DNA HELICASE FAMILY MEMBER"/>
    <property type="match status" value="1"/>
</dbReference>
<dbReference type="GO" id="GO:0003677">
    <property type="term" value="F:DNA binding"/>
    <property type="evidence" value="ECO:0007669"/>
    <property type="project" value="UniProtKB-KW"/>
</dbReference>
<dbReference type="InterPro" id="IPR011604">
    <property type="entry name" value="PDDEXK-like_dom_sf"/>
</dbReference>
<gene>
    <name evidence="18" type="ORF">ACFQJ7_05655</name>
</gene>
<dbReference type="RefSeq" id="WP_267638528.1">
    <property type="nucleotide sequence ID" value="NZ_JAODIY010000014.1"/>
</dbReference>
<evidence type="ECO:0000256" key="4">
    <source>
        <dbReference type="ARBA" id="ARBA00022801"/>
    </source>
</evidence>
<evidence type="ECO:0000259" key="17">
    <source>
        <dbReference type="PROSITE" id="PS51217"/>
    </source>
</evidence>
<evidence type="ECO:0000313" key="19">
    <source>
        <dbReference type="Proteomes" id="UP001596414"/>
    </source>
</evidence>
<feature type="region of interest" description="Disordered" evidence="15">
    <location>
        <begin position="1"/>
        <end position="23"/>
    </location>
</feature>
<evidence type="ECO:0000256" key="1">
    <source>
        <dbReference type="ARBA" id="ARBA00022722"/>
    </source>
</evidence>
<dbReference type="Gene3D" id="3.90.320.10">
    <property type="match status" value="1"/>
</dbReference>
<dbReference type="GO" id="GO:0006281">
    <property type="term" value="P:DNA repair"/>
    <property type="evidence" value="ECO:0007669"/>
    <property type="project" value="UniProtKB-KW"/>
</dbReference>
<dbReference type="InterPro" id="IPR038726">
    <property type="entry name" value="PDDEXK_AddAB-type"/>
</dbReference>
<dbReference type="InterPro" id="IPR014016">
    <property type="entry name" value="UvrD-like_ATP-bd"/>
</dbReference>
<evidence type="ECO:0000256" key="2">
    <source>
        <dbReference type="ARBA" id="ARBA00022741"/>
    </source>
</evidence>
<protein>
    <recommendedName>
        <fullName evidence="12">DNA 3'-5' helicase</fullName>
        <ecNumber evidence="12">5.6.2.4</ecNumber>
    </recommendedName>
</protein>
<comment type="catalytic activity">
    <reaction evidence="13">
        <text>ATP + H2O = ADP + phosphate + H(+)</text>
        <dbReference type="Rhea" id="RHEA:13065"/>
        <dbReference type="ChEBI" id="CHEBI:15377"/>
        <dbReference type="ChEBI" id="CHEBI:15378"/>
        <dbReference type="ChEBI" id="CHEBI:30616"/>
        <dbReference type="ChEBI" id="CHEBI:43474"/>
        <dbReference type="ChEBI" id="CHEBI:456216"/>
        <dbReference type="EC" id="5.6.2.4"/>
    </reaction>
</comment>
<evidence type="ECO:0000256" key="10">
    <source>
        <dbReference type="ARBA" id="ARBA00023235"/>
    </source>
</evidence>
<feature type="domain" description="UvrD-like helicase C-terminal" evidence="17">
    <location>
        <begin position="546"/>
        <end position="832"/>
    </location>
</feature>
<dbReference type="Pfam" id="PF12705">
    <property type="entry name" value="PDDEXK_1"/>
    <property type="match status" value="1"/>
</dbReference>
<evidence type="ECO:0000313" key="18">
    <source>
        <dbReference type="EMBL" id="MFC7125525.1"/>
    </source>
</evidence>
<evidence type="ECO:0000259" key="16">
    <source>
        <dbReference type="PROSITE" id="PS51198"/>
    </source>
</evidence>
<sequence>MTDEPISTPDNSQSDSDTDELELTDEQQDALVLDRNVTITAGAGTGKTTTLTHRYLEFLRSNPEATPKNIVTITFTRKAAAELETRVREEVYDELQMADSTEEYNRWRAVLNELDDGYTHTIHAFCARLLRENAVQAPVPMEFDVLDEDDAADLQRQIVVEYVDANDTDSDVDLLSRLFGSHGRLVDILTGLLNERPDSEAWLAAWRECTVEDYVEYLWDHVCELDVATARQFFEEDTVQDAIETAHRFTREEFAVELGADGIDVLREIAEIVDGLDTGDERAYQQACGELYSRLETSSGGLYSSASHHLIGTKASWNDETQAYSECKEALNVLLDRLSAIEDELGTTPGELERNSAHYVLALTRVFEDVLAEYEAEKETREALDFPDLIETTIGFLRTNPEVRTSLRVSFDALMVDEFQDTDGRQWELVSLLAELTEDNVETDNVFLVGDKKQSIYGFRGAEVTTFDRAKDALREQNQALGRDSIPDGTQDSPTDLELSGNFRTLDAPLSFLNELFEAVFQPEGEEYTEYEAEPQELSFERDRIEDVTALNGSVEYLVVPEDEQSATTLVGENHPVTDAAIEHATAAEAEAMGARLSSLLADPPSVYDTDANETRDAKPEDIAILLRRRTHLDRYQRALDAHEVPYSVISGTGFYDAPEVQTLINLLRILADPSDDISLYGVLRSPLFGFTDDRLAPLAATDEALWESLNATEDEQLRDAAELLTHWRELAGCVHSEETEVLPWNRVLTQVFDDTGYLISIGADEGGKQAVANVEKFRDEIREWSEGGTRTAASVLRRIDRQAELDPREGEAEVPEGTDGVRIMTIHAAKGLEFPIVVVPDLGSDLNFGRSVDEYGYVRLITDHDDDPFLAAGGPSPTDAFEVEKTTAHRYADDIELPRERAEAKRLLYVACTRSRDHLLLCGTHEVEETEEGFAFADVNDPEEARAWRDWIQPSLLERDGVIQDLTRTGRFRGTLGDATYTVQLPGEGETWQKEETSTGVSEEQFPSIEIPENPTKEAKRRVSATQLVEAASGYSSDQDASDESEANSSDEGAEDSGSDLPRNEFGTVVHRILEFDRPQSEWSTLARRIAAVNGFDVTESTVNEVVEHAVDANEFLDAEAAAYENSETYEELSVSVDVGNFQIVGDIDHLRVTPEAFVITDYKTNRLGTRTTEELAEHYRPQMMSYALALLEHDPDREIIVNLRFTDASTTESFRWSHADCELLSDELVKIGELSD</sequence>
<evidence type="ECO:0000256" key="7">
    <source>
        <dbReference type="ARBA" id="ARBA00022840"/>
    </source>
</evidence>
<dbReference type="InterPro" id="IPR011335">
    <property type="entry name" value="Restrct_endonuc-II-like"/>
</dbReference>
<dbReference type="PROSITE" id="PS51198">
    <property type="entry name" value="UVRD_HELICASE_ATP_BIND"/>
    <property type="match status" value="1"/>
</dbReference>
<evidence type="ECO:0000256" key="6">
    <source>
        <dbReference type="ARBA" id="ARBA00022839"/>
    </source>
</evidence>
<dbReference type="GO" id="GO:0004527">
    <property type="term" value="F:exonuclease activity"/>
    <property type="evidence" value="ECO:0007669"/>
    <property type="project" value="UniProtKB-KW"/>
</dbReference>
<dbReference type="InterPro" id="IPR027417">
    <property type="entry name" value="P-loop_NTPase"/>
</dbReference>
<keyword evidence="4 14" id="KW-0378">Hydrolase</keyword>
<proteinExistence type="predicted"/>
<dbReference type="EMBL" id="JBHSZQ010000005">
    <property type="protein sequence ID" value="MFC7125525.1"/>
    <property type="molecule type" value="Genomic_DNA"/>
</dbReference>
<keyword evidence="10" id="KW-0413">Isomerase</keyword>
<evidence type="ECO:0000256" key="11">
    <source>
        <dbReference type="ARBA" id="ARBA00034617"/>
    </source>
</evidence>
<evidence type="ECO:0000256" key="12">
    <source>
        <dbReference type="ARBA" id="ARBA00034808"/>
    </source>
</evidence>
<dbReference type="SUPFAM" id="SSF52540">
    <property type="entry name" value="P-loop containing nucleoside triphosphate hydrolases"/>
    <property type="match status" value="1"/>
</dbReference>
<evidence type="ECO:0000256" key="5">
    <source>
        <dbReference type="ARBA" id="ARBA00022806"/>
    </source>
</evidence>
<evidence type="ECO:0000256" key="9">
    <source>
        <dbReference type="ARBA" id="ARBA00023204"/>
    </source>
</evidence>
<dbReference type="Pfam" id="PF13361">
    <property type="entry name" value="UvrD_C"/>
    <property type="match status" value="1"/>
</dbReference>
<keyword evidence="7 14" id="KW-0067">ATP-binding</keyword>
<feature type="region of interest" description="Disordered" evidence="15">
    <location>
        <begin position="982"/>
        <end position="1065"/>
    </location>
</feature>
<keyword evidence="8" id="KW-0238">DNA-binding</keyword>
<accession>A0ABD5X359</accession>
<dbReference type="InterPro" id="IPR014017">
    <property type="entry name" value="DNA_helicase_UvrD-like_C"/>
</dbReference>
<evidence type="ECO:0000256" key="3">
    <source>
        <dbReference type="ARBA" id="ARBA00022763"/>
    </source>
</evidence>
<evidence type="ECO:0000256" key="15">
    <source>
        <dbReference type="SAM" id="MobiDB-lite"/>
    </source>
</evidence>
<keyword evidence="5 14" id="KW-0347">Helicase</keyword>
<evidence type="ECO:0000256" key="13">
    <source>
        <dbReference type="ARBA" id="ARBA00048988"/>
    </source>
</evidence>
<keyword evidence="1" id="KW-0540">Nuclease</keyword>
<keyword evidence="2 14" id="KW-0547">Nucleotide-binding</keyword>
<dbReference type="PANTHER" id="PTHR11070:SF2">
    <property type="entry name" value="ATP-DEPENDENT DNA HELICASE SRS2"/>
    <property type="match status" value="1"/>
</dbReference>
<feature type="binding site" evidence="14">
    <location>
        <begin position="41"/>
        <end position="48"/>
    </location>
    <ligand>
        <name>ATP</name>
        <dbReference type="ChEBI" id="CHEBI:30616"/>
    </ligand>
</feature>
<dbReference type="InterPro" id="IPR000212">
    <property type="entry name" value="DNA_helicase_UvrD/REP"/>
</dbReference>
<reference evidence="18 19" key="1">
    <citation type="journal article" date="2014" name="Int. J. Syst. Evol. Microbiol.">
        <title>Complete genome sequence of Corynebacterium casei LMG S-19264T (=DSM 44701T), isolated from a smear-ripened cheese.</title>
        <authorList>
            <consortium name="US DOE Joint Genome Institute (JGI-PGF)"/>
            <person name="Walter F."/>
            <person name="Albersmeier A."/>
            <person name="Kalinowski J."/>
            <person name="Ruckert C."/>
        </authorList>
    </citation>
    <scope>NUCLEOTIDE SEQUENCE [LARGE SCALE GENOMIC DNA]</scope>
    <source>
        <strain evidence="18 19">CGMCC 4.7215</strain>
    </source>
</reference>
<dbReference type="GO" id="GO:0043138">
    <property type="term" value="F:3'-5' DNA helicase activity"/>
    <property type="evidence" value="ECO:0007669"/>
    <property type="project" value="UniProtKB-EC"/>
</dbReference>
<keyword evidence="6" id="KW-0269">Exonuclease</keyword>
<dbReference type="SUPFAM" id="SSF52980">
    <property type="entry name" value="Restriction endonuclease-like"/>
    <property type="match status" value="1"/>
</dbReference>
<dbReference type="Proteomes" id="UP001596414">
    <property type="component" value="Unassembled WGS sequence"/>
</dbReference>
<dbReference type="Gene3D" id="3.40.50.300">
    <property type="entry name" value="P-loop containing nucleotide triphosphate hydrolases"/>
    <property type="match status" value="4"/>
</dbReference>
<dbReference type="Gene3D" id="1.10.486.10">
    <property type="entry name" value="PCRA, domain 4"/>
    <property type="match status" value="1"/>
</dbReference>
<dbReference type="GO" id="GO:0005524">
    <property type="term" value="F:ATP binding"/>
    <property type="evidence" value="ECO:0007669"/>
    <property type="project" value="UniProtKB-UniRule"/>
</dbReference>
<evidence type="ECO:0000256" key="8">
    <source>
        <dbReference type="ARBA" id="ARBA00023125"/>
    </source>
</evidence>
<keyword evidence="3" id="KW-0227">DNA damage</keyword>
<evidence type="ECO:0000256" key="14">
    <source>
        <dbReference type="PROSITE-ProRule" id="PRU00560"/>
    </source>
</evidence>
<comment type="caution">
    <text evidence="18">The sequence shown here is derived from an EMBL/GenBank/DDBJ whole genome shotgun (WGS) entry which is preliminary data.</text>
</comment>